<dbReference type="NCBIfam" id="TIGR01557">
    <property type="entry name" value="myb_SHAQKYF"/>
    <property type="match status" value="1"/>
</dbReference>
<dbReference type="SMART" id="SM00717">
    <property type="entry name" value="SANT"/>
    <property type="match status" value="1"/>
</dbReference>
<name>A0ABC8LUC1_ERUVS</name>
<dbReference type="AlphaFoldDB" id="A0ABC8LUC1"/>
<feature type="compositionally biased region" description="Basic and acidic residues" evidence="6">
    <location>
        <begin position="522"/>
        <end position="535"/>
    </location>
</feature>
<dbReference type="FunFam" id="1.10.10.60:FF:000023">
    <property type="entry name" value="protein REVEILLE 6 isoform X1"/>
    <property type="match status" value="1"/>
</dbReference>
<protein>
    <recommendedName>
        <fullName evidence="12">CCA1</fullName>
    </recommendedName>
</protein>
<keyword evidence="11" id="KW-1185">Reference proteome</keyword>
<dbReference type="GO" id="GO:0005634">
    <property type="term" value="C:nucleus"/>
    <property type="evidence" value="ECO:0007669"/>
    <property type="project" value="UniProtKB-SubCell"/>
</dbReference>
<dbReference type="PANTHER" id="PTHR12802:SF177">
    <property type="entry name" value="PROTEIN CCA1"/>
    <property type="match status" value="1"/>
</dbReference>
<dbReference type="InterPro" id="IPR017884">
    <property type="entry name" value="SANT_dom"/>
</dbReference>
<keyword evidence="3" id="KW-0238">DNA-binding</keyword>
<dbReference type="InterPro" id="IPR001005">
    <property type="entry name" value="SANT/Myb"/>
</dbReference>
<evidence type="ECO:0000256" key="5">
    <source>
        <dbReference type="ARBA" id="ARBA00023242"/>
    </source>
</evidence>
<keyword evidence="4" id="KW-0804">Transcription</keyword>
<feature type="region of interest" description="Disordered" evidence="6">
    <location>
        <begin position="215"/>
        <end position="243"/>
    </location>
</feature>
<dbReference type="CDD" id="cd00167">
    <property type="entry name" value="SANT"/>
    <property type="match status" value="1"/>
</dbReference>
<dbReference type="Gene3D" id="1.10.10.60">
    <property type="entry name" value="Homeodomain-like"/>
    <property type="match status" value="1"/>
</dbReference>
<gene>
    <name evidence="10" type="ORF">ERUC_LOCUS39512</name>
</gene>
<reference evidence="10 11" key="1">
    <citation type="submission" date="2022-03" db="EMBL/GenBank/DDBJ databases">
        <authorList>
            <person name="Macdonald S."/>
            <person name="Ahmed S."/>
            <person name="Newling K."/>
        </authorList>
    </citation>
    <scope>NUCLEOTIDE SEQUENCE [LARGE SCALE GENOMIC DNA]</scope>
</reference>
<evidence type="ECO:0008006" key="12">
    <source>
        <dbReference type="Google" id="ProtNLM"/>
    </source>
</evidence>
<dbReference type="InterPro" id="IPR009057">
    <property type="entry name" value="Homeodomain-like_sf"/>
</dbReference>
<evidence type="ECO:0000256" key="6">
    <source>
        <dbReference type="SAM" id="MobiDB-lite"/>
    </source>
</evidence>
<comment type="subcellular location">
    <subcellularLocation>
        <location evidence="1">Nucleus</location>
    </subcellularLocation>
</comment>
<feature type="region of interest" description="Disordered" evidence="6">
    <location>
        <begin position="492"/>
        <end position="535"/>
    </location>
</feature>
<keyword evidence="5" id="KW-0539">Nucleus</keyword>
<evidence type="ECO:0000313" key="10">
    <source>
        <dbReference type="EMBL" id="CAH8387029.1"/>
    </source>
</evidence>
<dbReference type="SUPFAM" id="SSF46689">
    <property type="entry name" value="Homeodomain-like"/>
    <property type="match status" value="1"/>
</dbReference>
<evidence type="ECO:0000259" key="9">
    <source>
        <dbReference type="PROSITE" id="PS51294"/>
    </source>
</evidence>
<dbReference type="PANTHER" id="PTHR12802">
    <property type="entry name" value="SWI/SNF COMPLEX-RELATED"/>
    <property type="match status" value="1"/>
</dbReference>
<feature type="region of interest" description="Disordered" evidence="6">
    <location>
        <begin position="90"/>
        <end position="120"/>
    </location>
</feature>
<dbReference type="GO" id="GO:0010468">
    <property type="term" value="P:regulation of gene expression"/>
    <property type="evidence" value="ECO:0007669"/>
    <property type="project" value="UniProtKB-ARBA"/>
</dbReference>
<accession>A0ABC8LUC1</accession>
<comment type="caution">
    <text evidence="10">The sequence shown here is derived from an EMBL/GenBank/DDBJ whole genome shotgun (WGS) entry which is preliminary data.</text>
</comment>
<feature type="compositionally biased region" description="Polar residues" evidence="6">
    <location>
        <begin position="403"/>
        <end position="414"/>
    </location>
</feature>
<dbReference type="PROSITE" id="PS50090">
    <property type="entry name" value="MYB_LIKE"/>
    <property type="match status" value="1"/>
</dbReference>
<organism evidence="10 11">
    <name type="scientific">Eruca vesicaria subsp. sativa</name>
    <name type="common">Garden rocket</name>
    <name type="synonym">Eruca sativa</name>
    <dbReference type="NCBI Taxonomy" id="29727"/>
    <lineage>
        <taxon>Eukaryota</taxon>
        <taxon>Viridiplantae</taxon>
        <taxon>Streptophyta</taxon>
        <taxon>Embryophyta</taxon>
        <taxon>Tracheophyta</taxon>
        <taxon>Spermatophyta</taxon>
        <taxon>Magnoliopsida</taxon>
        <taxon>eudicotyledons</taxon>
        <taxon>Gunneridae</taxon>
        <taxon>Pentapetalae</taxon>
        <taxon>rosids</taxon>
        <taxon>malvids</taxon>
        <taxon>Brassicales</taxon>
        <taxon>Brassicaceae</taxon>
        <taxon>Brassiceae</taxon>
        <taxon>Eruca</taxon>
    </lineage>
</organism>
<feature type="region of interest" description="Disordered" evidence="6">
    <location>
        <begin position="346"/>
        <end position="460"/>
    </location>
</feature>
<dbReference type="PROSITE" id="PS51293">
    <property type="entry name" value="SANT"/>
    <property type="match status" value="1"/>
</dbReference>
<evidence type="ECO:0000256" key="1">
    <source>
        <dbReference type="ARBA" id="ARBA00004123"/>
    </source>
</evidence>
<feature type="compositionally biased region" description="Polar residues" evidence="6">
    <location>
        <begin position="440"/>
        <end position="452"/>
    </location>
</feature>
<keyword evidence="2" id="KW-0805">Transcription regulation</keyword>
<proteinExistence type="predicted"/>
<feature type="domain" description="HTH myb-type" evidence="9">
    <location>
        <begin position="19"/>
        <end position="73"/>
    </location>
</feature>
<dbReference type="EMBL" id="CAKOAT010735154">
    <property type="protein sequence ID" value="CAH8387029.1"/>
    <property type="molecule type" value="Genomic_DNA"/>
</dbReference>
<feature type="domain" description="Myb-like" evidence="7">
    <location>
        <begin position="19"/>
        <end position="69"/>
    </location>
</feature>
<dbReference type="PROSITE" id="PS51294">
    <property type="entry name" value="HTH_MYB"/>
    <property type="match status" value="1"/>
</dbReference>
<dbReference type="GO" id="GO:0003677">
    <property type="term" value="F:DNA binding"/>
    <property type="evidence" value="ECO:0007669"/>
    <property type="project" value="UniProtKB-KW"/>
</dbReference>
<feature type="compositionally biased region" description="Basic and acidic residues" evidence="6">
    <location>
        <begin position="495"/>
        <end position="508"/>
    </location>
</feature>
<feature type="compositionally biased region" description="Basic and acidic residues" evidence="6">
    <location>
        <begin position="353"/>
        <end position="402"/>
    </location>
</feature>
<evidence type="ECO:0000256" key="2">
    <source>
        <dbReference type="ARBA" id="ARBA00023015"/>
    </source>
</evidence>
<dbReference type="InterPro" id="IPR017930">
    <property type="entry name" value="Myb_dom"/>
</dbReference>
<feature type="domain" description="SANT" evidence="8">
    <location>
        <begin position="22"/>
        <end position="73"/>
    </location>
</feature>
<evidence type="ECO:0000256" key="3">
    <source>
        <dbReference type="ARBA" id="ARBA00023125"/>
    </source>
</evidence>
<evidence type="ECO:0000259" key="7">
    <source>
        <dbReference type="PROSITE" id="PS50090"/>
    </source>
</evidence>
<dbReference type="Proteomes" id="UP001642260">
    <property type="component" value="Unassembled WGS sequence"/>
</dbReference>
<evidence type="ECO:0000259" key="8">
    <source>
        <dbReference type="PROSITE" id="PS51293"/>
    </source>
</evidence>
<sequence>METNSSGEDLVVKMRKPYTITKQRERWTEEEHNRFLDALRLYGRAWQKIEEHVATKTAVQIRSHAQKFFSKVEKEAEAKGVPVAQALDIAIPPPRPKRKPSNPYPRKTGSATLPISKPGLNDAKISLPEMANEDLQEDNCSDCLTHQHLSAASSMKTSNASTFREFLPSRKEEQGNNKESNSVDYSDLNAKSLENIEAYPRHVPVLVPLGSSITSSLSHAPPEPGKSGAQGYRDPHTVAGDHQSFPDHIISTLLQTPALYTAASFASSFWPPDTGGGGPQGNLTPNLAAMAAATVAAASAWWAANGMLPTLCAPPFSSGGLTCHPPTNYRPSGEEVNVTKTSTLQHVSAQNQEHSEASKARSSLDSEETKNGSKPDCHEHLSAATETDAKGSDGARDRKQVDRSSCGSNTPSSNDDVEADALERQENGCNNDDEVKEVNADTTNNPQQTSESNARRSRISSNLADPWKSVSDEGRIAFRALFAREVLPQSFPYQRENREEGQRQRDPMELDLNSTAELTPGDDEHNHQEDNRKLEFLGASKLSRGRTGFKPYKRCPMEAKESRGVINNTNPIIFVEQKDPKRIRLETQTST</sequence>
<dbReference type="InterPro" id="IPR006447">
    <property type="entry name" value="Myb_dom_plants"/>
</dbReference>
<dbReference type="Pfam" id="PF00249">
    <property type="entry name" value="Myb_DNA-binding"/>
    <property type="match status" value="1"/>
</dbReference>
<evidence type="ECO:0000256" key="4">
    <source>
        <dbReference type="ARBA" id="ARBA00023163"/>
    </source>
</evidence>
<evidence type="ECO:0000313" key="11">
    <source>
        <dbReference type="Proteomes" id="UP001642260"/>
    </source>
</evidence>